<evidence type="ECO:0000313" key="2">
    <source>
        <dbReference type="Proteomes" id="UP000027601"/>
    </source>
</evidence>
<evidence type="ECO:0008006" key="3">
    <source>
        <dbReference type="Google" id="ProtNLM"/>
    </source>
</evidence>
<dbReference type="RefSeq" id="WP_024996537.1">
    <property type="nucleotide sequence ID" value="NZ_ATZI01000009.1"/>
</dbReference>
<dbReference type="Proteomes" id="UP000027601">
    <property type="component" value="Unassembled WGS sequence"/>
</dbReference>
<sequence length="387" mass="45085">MKKVAYILLLFFCSCVGHKTEDSTEIVSVELHNVSKSIDGFIDKLEIVPLETNDSSLISDCRKVVYDKKMDMYAVLDSRFIVFLFSGDGKFIASSAKMQGDGPKQYQLIVDMRFNPFYNGIDLLNPYGTIYTYDQNFQLIAKKKLEDNKHVYMNFMPIDSNRYMLSPSVQWDDGSIYLADYQKRKIVDKISYKEKSLASFNVSDEAFYMNNSNAYLAPHGINYYLYHIDTQKHLLEPIIKLDFGEETIDETKLPGMAQKDVKESTKKNFKKQLRERNQYIMEKSKDPQPLIKFLNDDFVYVYYKKEDVSSNFIYNRKTKEKFLQRNGSPINMFPCFGLSDNVLLGIISVNVANTKLDNRYLSPKDIQKIKGLKEDDNLIIIKYYLKK</sequence>
<evidence type="ECO:0000313" key="1">
    <source>
        <dbReference type="EMBL" id="GAK36682.1"/>
    </source>
</evidence>
<protein>
    <recommendedName>
        <fullName evidence="3">6-bladed beta-propeller</fullName>
    </recommendedName>
</protein>
<proteinExistence type="predicted"/>
<dbReference type="EMBL" id="BAJS01000009">
    <property type="protein sequence ID" value="GAK36682.1"/>
    <property type="molecule type" value="Genomic_DNA"/>
</dbReference>
<gene>
    <name evidence="1" type="ORF">JCM15093_1866</name>
</gene>
<dbReference type="OrthoDB" id="1097750at2"/>
<dbReference type="STRING" id="1121097.GCA_000428125_02226"/>
<dbReference type="AlphaFoldDB" id="A0A069D2N1"/>
<keyword evidence="2" id="KW-1185">Reference proteome</keyword>
<comment type="caution">
    <text evidence="1">The sequence shown here is derived from an EMBL/GenBank/DDBJ whole genome shotgun (WGS) entry which is preliminary data.</text>
</comment>
<dbReference type="eggNOG" id="ENOG5030IK4">
    <property type="taxonomic scope" value="Bacteria"/>
</dbReference>
<dbReference type="PROSITE" id="PS51257">
    <property type="entry name" value="PROKAR_LIPOPROTEIN"/>
    <property type="match status" value="1"/>
</dbReference>
<accession>A0A069D2N1</accession>
<name>A0A069D2N1_9BACE</name>
<reference evidence="1 2" key="1">
    <citation type="journal article" date="2015" name="Microbes Environ.">
        <title>Distribution and evolution of nitrogen fixation genes in the phylum bacteroidetes.</title>
        <authorList>
            <person name="Inoue J."/>
            <person name="Oshima K."/>
            <person name="Suda W."/>
            <person name="Sakamoto M."/>
            <person name="Iino T."/>
            <person name="Noda S."/>
            <person name="Hongoh Y."/>
            <person name="Hattori M."/>
            <person name="Ohkuma M."/>
        </authorList>
    </citation>
    <scope>NUCLEOTIDE SEQUENCE [LARGE SCALE GENOMIC DNA]</scope>
    <source>
        <strain evidence="1 2">JCM 15093</strain>
    </source>
</reference>
<organism evidence="1 2">
    <name type="scientific">Bacteroides graminisolvens DSM 19988 = JCM 15093</name>
    <dbReference type="NCBI Taxonomy" id="1121097"/>
    <lineage>
        <taxon>Bacteria</taxon>
        <taxon>Pseudomonadati</taxon>
        <taxon>Bacteroidota</taxon>
        <taxon>Bacteroidia</taxon>
        <taxon>Bacteroidales</taxon>
        <taxon>Bacteroidaceae</taxon>
        <taxon>Bacteroides</taxon>
    </lineage>
</organism>